<evidence type="ECO:0000313" key="1">
    <source>
        <dbReference type="EMBL" id="PQO45807.1"/>
    </source>
</evidence>
<protein>
    <submittedName>
        <fullName evidence="1">Uncharacterized protein</fullName>
    </submittedName>
</protein>
<proteinExistence type="predicted"/>
<dbReference type="AlphaFoldDB" id="A0A2S8GN09"/>
<dbReference type="EMBL" id="PUHZ01000013">
    <property type="protein sequence ID" value="PQO45807.1"/>
    <property type="molecule type" value="Genomic_DNA"/>
</dbReference>
<gene>
    <name evidence="1" type="ORF">C5Y93_12855</name>
</gene>
<dbReference type="OrthoDB" id="9876976at2"/>
<dbReference type="Proteomes" id="UP000237819">
    <property type="component" value="Unassembled WGS sequence"/>
</dbReference>
<evidence type="ECO:0000313" key="2">
    <source>
        <dbReference type="Proteomes" id="UP000237819"/>
    </source>
</evidence>
<sequence>MPRPNKEKPISDDERQLAESLGFASGKWYWIRRDDGSLSPHIFHRIEVDAAGKYVGHFFVGSFLRRFPLSAAVGEATMPRKS</sequence>
<accession>A0A2S8GN09</accession>
<organism evidence="1 2">
    <name type="scientific">Blastopirellula marina</name>
    <dbReference type="NCBI Taxonomy" id="124"/>
    <lineage>
        <taxon>Bacteria</taxon>
        <taxon>Pseudomonadati</taxon>
        <taxon>Planctomycetota</taxon>
        <taxon>Planctomycetia</taxon>
        <taxon>Pirellulales</taxon>
        <taxon>Pirellulaceae</taxon>
        <taxon>Blastopirellula</taxon>
    </lineage>
</organism>
<comment type="caution">
    <text evidence="1">The sequence shown here is derived from an EMBL/GenBank/DDBJ whole genome shotgun (WGS) entry which is preliminary data.</text>
</comment>
<name>A0A2S8GN09_9BACT</name>
<dbReference type="RefSeq" id="WP_105335831.1">
    <property type="nucleotide sequence ID" value="NZ_PUHZ01000013.1"/>
</dbReference>
<reference evidence="1 2" key="1">
    <citation type="submission" date="2018-02" db="EMBL/GenBank/DDBJ databases">
        <title>Comparative genomes isolates from brazilian mangrove.</title>
        <authorList>
            <person name="Araujo J.E."/>
            <person name="Taketani R.G."/>
            <person name="Silva M.C.P."/>
            <person name="Loureco M.V."/>
            <person name="Andreote F.D."/>
        </authorList>
    </citation>
    <scope>NUCLEOTIDE SEQUENCE [LARGE SCALE GENOMIC DNA]</scope>
    <source>
        <strain evidence="1 2">Nap-Phe MGV</strain>
    </source>
</reference>